<gene>
    <name evidence="6" type="ORF">HPB52_005362</name>
</gene>
<evidence type="ECO:0000256" key="4">
    <source>
        <dbReference type="ARBA" id="ARBA00023163"/>
    </source>
</evidence>
<dbReference type="EMBL" id="JABSTV010001246">
    <property type="protein sequence ID" value="KAH7975806.1"/>
    <property type="molecule type" value="Genomic_DNA"/>
</dbReference>
<name>A0A9D4T5M0_RHISA</name>
<dbReference type="GO" id="GO:0003713">
    <property type="term" value="F:transcription coactivator activity"/>
    <property type="evidence" value="ECO:0007669"/>
    <property type="project" value="TreeGrafter"/>
</dbReference>
<evidence type="ECO:0000256" key="2">
    <source>
        <dbReference type="ARBA" id="ARBA00010314"/>
    </source>
</evidence>
<dbReference type="AlphaFoldDB" id="A0A9D4T5M0"/>
<sequence>MELRTTAVYRGATPMAACTNQLLAAKQRLSNVLGDGFKAYMNYLKLWFSQKLTKEDFDVEVRKVLTQEGVRAHNEFLLAFFNKCQAPCMGRESSSSNARDKKLKSKAKPVRVTFEKRFVPVSVTRHVPAAKEPAASLDLCLREYCLPDKMLVHGRMFVIAWDSGLEAVDDRAVQLVVIAIKQKVRDIILALLSRRSAYKLRDGRMQHSLGCAPPNPYLRFPGRSNFSLGLAAAATVTPTGEHQPCALPSLDWAESRAAMEVAADPWERPPRQPVCAADLLETLQVRRDVLPAHSVGARALEHALAAQWHPSHEELRQASIHEQEEALRAQLLEQHLVW</sequence>
<evidence type="ECO:0000313" key="7">
    <source>
        <dbReference type="Proteomes" id="UP000821837"/>
    </source>
</evidence>
<dbReference type="OrthoDB" id="10264870at2759"/>
<dbReference type="VEuPathDB" id="VectorBase:RSAN_049258"/>
<dbReference type="Proteomes" id="UP000821837">
    <property type="component" value="Chromosome 10"/>
</dbReference>
<comment type="subcellular location">
    <subcellularLocation>
        <location evidence="1">Nucleus</location>
    </subcellularLocation>
</comment>
<evidence type="ECO:0000256" key="3">
    <source>
        <dbReference type="ARBA" id="ARBA00023015"/>
    </source>
</evidence>
<evidence type="ECO:0000256" key="1">
    <source>
        <dbReference type="ARBA" id="ARBA00004123"/>
    </source>
</evidence>
<accession>A0A9D4T5M0</accession>
<keyword evidence="3" id="KW-0805">Transcription regulation</keyword>
<keyword evidence="5" id="KW-0539">Nucleus</keyword>
<dbReference type="PANTHER" id="PTHR21277">
    <property type="entry name" value="TRANSCRIPTIONAL ADAPTER 1"/>
    <property type="match status" value="1"/>
</dbReference>
<reference evidence="6" key="2">
    <citation type="submission" date="2021-09" db="EMBL/GenBank/DDBJ databases">
        <authorList>
            <person name="Jia N."/>
            <person name="Wang J."/>
            <person name="Shi W."/>
            <person name="Du L."/>
            <person name="Sun Y."/>
            <person name="Zhan W."/>
            <person name="Jiang J."/>
            <person name="Wang Q."/>
            <person name="Zhang B."/>
            <person name="Ji P."/>
            <person name="Sakyi L.B."/>
            <person name="Cui X."/>
            <person name="Yuan T."/>
            <person name="Jiang B."/>
            <person name="Yang W."/>
            <person name="Lam T.T.-Y."/>
            <person name="Chang Q."/>
            <person name="Ding S."/>
            <person name="Wang X."/>
            <person name="Zhu J."/>
            <person name="Ruan X."/>
            <person name="Zhao L."/>
            <person name="Wei J."/>
            <person name="Que T."/>
            <person name="Du C."/>
            <person name="Cheng J."/>
            <person name="Dai P."/>
            <person name="Han X."/>
            <person name="Huang E."/>
            <person name="Gao Y."/>
            <person name="Liu J."/>
            <person name="Shao H."/>
            <person name="Ye R."/>
            <person name="Li L."/>
            <person name="Wei W."/>
            <person name="Wang X."/>
            <person name="Wang C."/>
            <person name="Huo Q."/>
            <person name="Li W."/>
            <person name="Guo W."/>
            <person name="Chen H."/>
            <person name="Chen S."/>
            <person name="Zhou L."/>
            <person name="Zhou L."/>
            <person name="Ni X."/>
            <person name="Tian J."/>
            <person name="Zhou Y."/>
            <person name="Sheng Y."/>
            <person name="Liu T."/>
            <person name="Pan Y."/>
            <person name="Xia L."/>
            <person name="Li J."/>
            <person name="Zhao F."/>
            <person name="Cao W."/>
        </authorList>
    </citation>
    <scope>NUCLEOTIDE SEQUENCE</scope>
    <source>
        <strain evidence="6">Rsan-2018</strain>
        <tissue evidence="6">Larvae</tissue>
    </source>
</reference>
<comment type="caution">
    <text evidence="6">The sequence shown here is derived from an EMBL/GenBank/DDBJ whole genome shotgun (WGS) entry which is preliminary data.</text>
</comment>
<dbReference type="Pfam" id="PF12767">
    <property type="entry name" value="SAGA-Tad1"/>
    <property type="match status" value="1"/>
</dbReference>
<organism evidence="6 7">
    <name type="scientific">Rhipicephalus sanguineus</name>
    <name type="common">Brown dog tick</name>
    <name type="synonym">Ixodes sanguineus</name>
    <dbReference type="NCBI Taxonomy" id="34632"/>
    <lineage>
        <taxon>Eukaryota</taxon>
        <taxon>Metazoa</taxon>
        <taxon>Ecdysozoa</taxon>
        <taxon>Arthropoda</taxon>
        <taxon>Chelicerata</taxon>
        <taxon>Arachnida</taxon>
        <taxon>Acari</taxon>
        <taxon>Parasitiformes</taxon>
        <taxon>Ixodida</taxon>
        <taxon>Ixodoidea</taxon>
        <taxon>Ixodidae</taxon>
        <taxon>Rhipicephalinae</taxon>
        <taxon>Rhipicephalus</taxon>
        <taxon>Rhipicephalus</taxon>
    </lineage>
</organism>
<evidence type="ECO:0008006" key="8">
    <source>
        <dbReference type="Google" id="ProtNLM"/>
    </source>
</evidence>
<dbReference type="InterPro" id="IPR024738">
    <property type="entry name" value="Hfi1/Tada1"/>
</dbReference>
<reference evidence="6" key="1">
    <citation type="journal article" date="2020" name="Cell">
        <title>Large-Scale Comparative Analyses of Tick Genomes Elucidate Their Genetic Diversity and Vector Capacities.</title>
        <authorList>
            <consortium name="Tick Genome and Microbiome Consortium (TIGMIC)"/>
            <person name="Jia N."/>
            <person name="Wang J."/>
            <person name="Shi W."/>
            <person name="Du L."/>
            <person name="Sun Y."/>
            <person name="Zhan W."/>
            <person name="Jiang J.F."/>
            <person name="Wang Q."/>
            <person name="Zhang B."/>
            <person name="Ji P."/>
            <person name="Bell-Sakyi L."/>
            <person name="Cui X.M."/>
            <person name="Yuan T.T."/>
            <person name="Jiang B.G."/>
            <person name="Yang W.F."/>
            <person name="Lam T.T."/>
            <person name="Chang Q.C."/>
            <person name="Ding S.J."/>
            <person name="Wang X.J."/>
            <person name="Zhu J.G."/>
            <person name="Ruan X.D."/>
            <person name="Zhao L."/>
            <person name="Wei J.T."/>
            <person name="Ye R.Z."/>
            <person name="Que T.C."/>
            <person name="Du C.H."/>
            <person name="Zhou Y.H."/>
            <person name="Cheng J.X."/>
            <person name="Dai P.F."/>
            <person name="Guo W.B."/>
            <person name="Han X.H."/>
            <person name="Huang E.J."/>
            <person name="Li L.F."/>
            <person name="Wei W."/>
            <person name="Gao Y.C."/>
            <person name="Liu J.Z."/>
            <person name="Shao H.Z."/>
            <person name="Wang X."/>
            <person name="Wang C.C."/>
            <person name="Yang T.C."/>
            <person name="Huo Q.B."/>
            <person name="Li W."/>
            <person name="Chen H.Y."/>
            <person name="Chen S.E."/>
            <person name="Zhou L.G."/>
            <person name="Ni X.B."/>
            <person name="Tian J.H."/>
            <person name="Sheng Y."/>
            <person name="Liu T."/>
            <person name="Pan Y.S."/>
            <person name="Xia L.Y."/>
            <person name="Li J."/>
            <person name="Zhao F."/>
            <person name="Cao W.C."/>
        </authorList>
    </citation>
    <scope>NUCLEOTIDE SEQUENCE</scope>
    <source>
        <strain evidence="6">Rsan-2018</strain>
    </source>
</reference>
<comment type="similarity">
    <text evidence="2">Belongs to the TADA1 family.</text>
</comment>
<protein>
    <recommendedName>
        <fullName evidence="8">Transcriptional adapter 1</fullName>
    </recommendedName>
</protein>
<keyword evidence="7" id="KW-1185">Reference proteome</keyword>
<dbReference type="GO" id="GO:0005634">
    <property type="term" value="C:nucleus"/>
    <property type="evidence" value="ECO:0007669"/>
    <property type="project" value="UniProtKB-SubCell"/>
</dbReference>
<proteinExistence type="inferred from homology"/>
<keyword evidence="4" id="KW-0804">Transcription</keyword>
<dbReference type="OMA" id="KLWFRKK"/>
<dbReference type="GO" id="GO:0000124">
    <property type="term" value="C:SAGA complex"/>
    <property type="evidence" value="ECO:0007669"/>
    <property type="project" value="TreeGrafter"/>
</dbReference>
<dbReference type="GO" id="GO:0006357">
    <property type="term" value="P:regulation of transcription by RNA polymerase II"/>
    <property type="evidence" value="ECO:0007669"/>
    <property type="project" value="TreeGrafter"/>
</dbReference>
<dbReference type="PANTHER" id="PTHR21277:SF5">
    <property type="entry name" value="TRANSCRIPTIONAL ADAPTER 1"/>
    <property type="match status" value="1"/>
</dbReference>
<evidence type="ECO:0000256" key="5">
    <source>
        <dbReference type="ARBA" id="ARBA00023242"/>
    </source>
</evidence>
<dbReference type="CDD" id="cd22934">
    <property type="entry name" value="HFD_TADA1"/>
    <property type="match status" value="1"/>
</dbReference>
<evidence type="ECO:0000313" key="6">
    <source>
        <dbReference type="EMBL" id="KAH7975806.1"/>
    </source>
</evidence>